<evidence type="ECO:0000256" key="3">
    <source>
        <dbReference type="ARBA" id="ARBA00022737"/>
    </source>
</evidence>
<dbReference type="KEGG" id="rgr:FZ934_20470"/>
<dbReference type="GO" id="GO:0046872">
    <property type="term" value="F:metal ion binding"/>
    <property type="evidence" value="ECO:0007669"/>
    <property type="project" value="UniProtKB-KW"/>
</dbReference>
<feature type="domain" description="4Fe-4S ferredoxin-type" evidence="7">
    <location>
        <begin position="130"/>
        <end position="159"/>
    </location>
</feature>
<keyword evidence="8" id="KW-0614">Plasmid</keyword>
<dbReference type="PANTHER" id="PTHR43687:SF1">
    <property type="entry name" value="FERREDOXIN III"/>
    <property type="match status" value="1"/>
</dbReference>
<dbReference type="NCBIfam" id="TIGR00402">
    <property type="entry name" value="napF"/>
    <property type="match status" value="1"/>
</dbReference>
<dbReference type="PANTHER" id="PTHR43687">
    <property type="entry name" value="ADENYLYLSULFATE REDUCTASE, BETA SUBUNIT"/>
    <property type="match status" value="1"/>
</dbReference>
<organism evidence="8 9">
    <name type="scientific">Rhizobium grahamii</name>
    <dbReference type="NCBI Taxonomy" id="1120045"/>
    <lineage>
        <taxon>Bacteria</taxon>
        <taxon>Pseudomonadati</taxon>
        <taxon>Pseudomonadota</taxon>
        <taxon>Alphaproteobacteria</taxon>
        <taxon>Hyphomicrobiales</taxon>
        <taxon>Rhizobiaceae</taxon>
        <taxon>Rhizobium/Agrobacterium group</taxon>
        <taxon>Rhizobium</taxon>
    </lineage>
</organism>
<feature type="binding site" evidence="6">
    <location>
        <position position="142"/>
    </location>
    <ligand>
        <name>[4Fe-4S] cluster</name>
        <dbReference type="ChEBI" id="CHEBI:49883"/>
        <label>3</label>
    </ligand>
</feature>
<feature type="binding site" evidence="6">
    <location>
        <position position="139"/>
    </location>
    <ligand>
        <name>[4Fe-4S] cluster</name>
        <dbReference type="ChEBI" id="CHEBI:49883"/>
        <label>3</label>
    </ligand>
</feature>
<keyword evidence="1 6" id="KW-0004">4Fe-4S</keyword>
<sequence>MSQRPSLSRRQLLSGHVRSDAIRPPGTSTMLLSSACTGCGLCVERCPTGIIVIDGGLPRLEFRNGECTFCSECAQVCPEPVFTLSSARTIPYVATIGGECLAVRDVACQSCRDGCPEDAIRFRPRIGGPFLPSINADRCSGCGACVASCPVDAVEMESHSPEGLHA</sequence>
<dbReference type="SUPFAM" id="SSF54862">
    <property type="entry name" value="4Fe-4S ferredoxins"/>
    <property type="match status" value="1"/>
</dbReference>
<dbReference type="GO" id="GO:0051539">
    <property type="term" value="F:4 iron, 4 sulfur cluster binding"/>
    <property type="evidence" value="ECO:0007669"/>
    <property type="project" value="UniProtKB-UniRule"/>
</dbReference>
<reference evidence="8 9" key="1">
    <citation type="submission" date="2019-08" db="EMBL/GenBank/DDBJ databases">
        <title>Prosopis cineraria nodule microbiome.</title>
        <authorList>
            <person name="Ali R."/>
            <person name="Chaluvadi S.R."/>
            <person name="Wang X."/>
        </authorList>
    </citation>
    <scope>NUCLEOTIDE SEQUENCE [LARGE SCALE GENOMIC DNA]</scope>
    <source>
        <strain evidence="8 9">BG7</strain>
        <plasmid evidence="8 9">unnamed</plasmid>
    </source>
</reference>
<dbReference type="Pfam" id="PF12838">
    <property type="entry name" value="Fer4_7"/>
    <property type="match status" value="2"/>
</dbReference>
<feature type="domain" description="4Fe-4S ferredoxin-type" evidence="7">
    <location>
        <begin position="27"/>
        <end position="56"/>
    </location>
</feature>
<dbReference type="EMBL" id="CP043499">
    <property type="protein sequence ID" value="QFY62746.1"/>
    <property type="molecule type" value="Genomic_DNA"/>
</dbReference>
<evidence type="ECO:0000256" key="5">
    <source>
        <dbReference type="ARBA" id="ARBA00023014"/>
    </source>
</evidence>
<comment type="subunit">
    <text evidence="6">Interacts with the cytoplasmic NapA precursor.</text>
</comment>
<geneLocation type="plasmid" evidence="8 9">
    <name>unnamed</name>
</geneLocation>
<keyword evidence="5 6" id="KW-0411">Iron-sulfur</keyword>
<evidence type="ECO:0000313" key="8">
    <source>
        <dbReference type="EMBL" id="QFY62746.1"/>
    </source>
</evidence>
<feature type="binding site" evidence="6">
    <location>
        <position position="67"/>
    </location>
    <ligand>
        <name>[4Fe-4S] cluster</name>
        <dbReference type="ChEBI" id="CHEBI:49883"/>
        <label>2</label>
    </ligand>
</feature>
<feature type="binding site" evidence="6">
    <location>
        <position position="149"/>
    </location>
    <ligand>
        <name>[4Fe-4S] cluster</name>
        <dbReference type="ChEBI" id="CHEBI:49883"/>
        <label>3</label>
    </ligand>
</feature>
<accession>A0A5Q0CA29</accession>
<keyword evidence="4 6" id="KW-0408">Iron</keyword>
<dbReference type="AlphaFoldDB" id="A0A5Q0CA29"/>
<feature type="binding site" evidence="6">
    <location>
        <position position="77"/>
    </location>
    <ligand>
        <name>[4Fe-4S] cluster</name>
        <dbReference type="ChEBI" id="CHEBI:49883"/>
        <label>2</label>
    </ligand>
</feature>
<evidence type="ECO:0000256" key="2">
    <source>
        <dbReference type="ARBA" id="ARBA00022723"/>
    </source>
</evidence>
<dbReference type="InterPro" id="IPR050572">
    <property type="entry name" value="Fe-S_Ferredoxin"/>
</dbReference>
<name>A0A5Q0CA29_9HYPH</name>
<evidence type="ECO:0000313" key="9">
    <source>
        <dbReference type="Proteomes" id="UP000326881"/>
    </source>
</evidence>
<evidence type="ECO:0000256" key="6">
    <source>
        <dbReference type="HAMAP-Rule" id="MF_02201"/>
    </source>
</evidence>
<feature type="binding site" evidence="6">
    <location>
        <position position="70"/>
    </location>
    <ligand>
        <name>[4Fe-4S] cluster</name>
        <dbReference type="ChEBI" id="CHEBI:49883"/>
        <label>2</label>
    </ligand>
</feature>
<evidence type="ECO:0000259" key="7">
    <source>
        <dbReference type="PROSITE" id="PS51379"/>
    </source>
</evidence>
<comment type="subcellular location">
    <subcellularLocation>
        <location evidence="6">Cytoplasm</location>
    </subcellularLocation>
</comment>
<dbReference type="PROSITE" id="PS51379">
    <property type="entry name" value="4FE4S_FER_2"/>
    <property type="match status" value="3"/>
</dbReference>
<keyword evidence="2 6" id="KW-0479">Metal-binding</keyword>
<dbReference type="InterPro" id="IPR004496">
    <property type="entry name" value="NapF"/>
</dbReference>
<dbReference type="HAMAP" id="MF_02201">
    <property type="entry name" value="NapF"/>
    <property type="match status" value="1"/>
</dbReference>
<proteinExistence type="inferred from homology"/>
<feature type="binding site" evidence="6">
    <location>
        <position position="73"/>
    </location>
    <ligand>
        <name>[4Fe-4S] cluster</name>
        <dbReference type="ChEBI" id="CHEBI:49883"/>
        <label>2</label>
    </ligand>
</feature>
<feature type="binding site" evidence="6">
    <location>
        <position position="145"/>
    </location>
    <ligand>
        <name>[4Fe-4S] cluster</name>
        <dbReference type="ChEBI" id="CHEBI:49883"/>
        <label>3</label>
    </ligand>
</feature>
<feature type="binding site" evidence="6">
    <location>
        <position position="46"/>
    </location>
    <ligand>
        <name>[4Fe-4S] cluster</name>
        <dbReference type="ChEBI" id="CHEBI:49883"/>
        <label>1</label>
    </ligand>
</feature>
<feature type="binding site" evidence="6">
    <location>
        <position position="36"/>
    </location>
    <ligand>
        <name>[4Fe-4S] cluster</name>
        <dbReference type="ChEBI" id="CHEBI:49883"/>
        <label>1</label>
    </ligand>
</feature>
<dbReference type="GO" id="GO:0005737">
    <property type="term" value="C:cytoplasm"/>
    <property type="evidence" value="ECO:0007669"/>
    <property type="project" value="UniProtKB-SubCell"/>
</dbReference>
<evidence type="ECO:0000256" key="4">
    <source>
        <dbReference type="ARBA" id="ARBA00023004"/>
    </source>
</evidence>
<feature type="binding site" evidence="6">
    <location>
        <position position="42"/>
    </location>
    <ligand>
        <name>[4Fe-4S] cluster</name>
        <dbReference type="ChEBI" id="CHEBI:49883"/>
        <label>1</label>
    </ligand>
</feature>
<feature type="domain" description="4Fe-4S ferredoxin-type" evidence="7">
    <location>
        <begin position="58"/>
        <end position="87"/>
    </location>
</feature>
<dbReference type="Gene3D" id="3.30.70.20">
    <property type="match status" value="2"/>
</dbReference>
<comment type="cofactor">
    <cofactor evidence="6">
        <name>[4Fe-4S] cluster</name>
        <dbReference type="ChEBI" id="CHEBI:49883"/>
    </cofactor>
</comment>
<dbReference type="CDD" id="cd10564">
    <property type="entry name" value="NapF_like"/>
    <property type="match status" value="1"/>
</dbReference>
<keyword evidence="6" id="KW-0963">Cytoplasm</keyword>
<evidence type="ECO:0000256" key="1">
    <source>
        <dbReference type="ARBA" id="ARBA00022485"/>
    </source>
</evidence>
<comment type="function">
    <text evidence="6">Could be involved in the maturation of NapA, the catalytic subunit of the periplasmic nitrate reductase, before its export into the periplasm.</text>
</comment>
<dbReference type="InterPro" id="IPR017900">
    <property type="entry name" value="4Fe4S_Fe_S_CS"/>
</dbReference>
<protein>
    <recommendedName>
        <fullName evidence="6">Ferredoxin-type protein NapF</fullName>
    </recommendedName>
</protein>
<gene>
    <name evidence="6 8" type="primary">napF</name>
    <name evidence="8" type="ORF">FZ934_20470</name>
</gene>
<dbReference type="Proteomes" id="UP000326881">
    <property type="component" value="Plasmid unnamed"/>
</dbReference>
<feature type="binding site" evidence="6">
    <location>
        <position position="39"/>
    </location>
    <ligand>
        <name>[4Fe-4S] cluster</name>
        <dbReference type="ChEBI" id="CHEBI:49883"/>
        <label>1</label>
    </ligand>
</feature>
<dbReference type="PROSITE" id="PS00198">
    <property type="entry name" value="4FE4S_FER_1"/>
    <property type="match status" value="2"/>
</dbReference>
<comment type="similarity">
    <text evidence="6">Belongs to the NapF family.</text>
</comment>
<keyword evidence="3 6" id="KW-0677">Repeat</keyword>
<keyword evidence="9" id="KW-1185">Reference proteome</keyword>
<dbReference type="OrthoDB" id="9800445at2"/>
<dbReference type="InterPro" id="IPR017896">
    <property type="entry name" value="4Fe4S_Fe-S-bd"/>
</dbReference>